<dbReference type="PANTHER" id="PTHR43537">
    <property type="entry name" value="TRANSCRIPTIONAL REGULATOR, GNTR FAMILY"/>
    <property type="match status" value="1"/>
</dbReference>
<dbReference type="SUPFAM" id="SSF46785">
    <property type="entry name" value="Winged helix' DNA-binding domain"/>
    <property type="match status" value="2"/>
</dbReference>
<comment type="caution">
    <text evidence="5">The sequence shown here is derived from an EMBL/GenBank/DDBJ whole genome shotgun (WGS) entry which is preliminary data.</text>
</comment>
<feature type="domain" description="HTH gntR-type" evidence="4">
    <location>
        <begin position="4"/>
        <end position="71"/>
    </location>
</feature>
<evidence type="ECO:0000256" key="1">
    <source>
        <dbReference type="ARBA" id="ARBA00023015"/>
    </source>
</evidence>
<dbReference type="RefSeq" id="WP_090966464.1">
    <property type="nucleotide sequence ID" value="NZ_FOOA01000029.1"/>
</dbReference>
<dbReference type="PANTHER" id="PTHR43537:SF49">
    <property type="entry name" value="TRANSCRIPTIONAL REGULATORY PROTEIN"/>
    <property type="match status" value="1"/>
</dbReference>
<evidence type="ECO:0000256" key="2">
    <source>
        <dbReference type="ARBA" id="ARBA00023125"/>
    </source>
</evidence>
<dbReference type="SMART" id="SM00895">
    <property type="entry name" value="FCD"/>
    <property type="match status" value="1"/>
</dbReference>
<dbReference type="EMBL" id="JACIDO010000018">
    <property type="protein sequence ID" value="MBB3938126.1"/>
    <property type="molecule type" value="Genomic_DNA"/>
</dbReference>
<dbReference type="SMART" id="SM00345">
    <property type="entry name" value="HTH_GNTR"/>
    <property type="match status" value="2"/>
</dbReference>
<dbReference type="Gene3D" id="1.20.120.530">
    <property type="entry name" value="GntR ligand-binding domain-like"/>
    <property type="match status" value="1"/>
</dbReference>
<dbReference type="InterPro" id="IPR011711">
    <property type="entry name" value="GntR_C"/>
</dbReference>
<dbReference type="InterPro" id="IPR008920">
    <property type="entry name" value="TF_FadR/GntR_C"/>
</dbReference>
<dbReference type="GO" id="GO:0003700">
    <property type="term" value="F:DNA-binding transcription factor activity"/>
    <property type="evidence" value="ECO:0007669"/>
    <property type="project" value="InterPro"/>
</dbReference>
<evidence type="ECO:0000313" key="5">
    <source>
        <dbReference type="EMBL" id="MBB3938126.1"/>
    </source>
</evidence>
<dbReference type="Pfam" id="PF07729">
    <property type="entry name" value="FCD"/>
    <property type="match status" value="1"/>
</dbReference>
<keyword evidence="2 5" id="KW-0238">DNA-binding</keyword>
<dbReference type="GO" id="GO:0003677">
    <property type="term" value="F:DNA binding"/>
    <property type="evidence" value="ECO:0007669"/>
    <property type="project" value="UniProtKB-KW"/>
</dbReference>
<dbReference type="AlphaFoldDB" id="A0A7W6C254"/>
<reference evidence="5 6" key="1">
    <citation type="submission" date="2020-08" db="EMBL/GenBank/DDBJ databases">
        <title>Genomic Encyclopedia of Type Strains, Phase IV (KMG-IV): sequencing the most valuable type-strain genomes for metagenomic binning, comparative biology and taxonomic classification.</title>
        <authorList>
            <person name="Goeker M."/>
        </authorList>
    </citation>
    <scope>NUCLEOTIDE SEQUENCE [LARGE SCALE GENOMIC DNA]</scope>
    <source>
        <strain evidence="5 6">DSM 25024</strain>
    </source>
</reference>
<dbReference type="OrthoDB" id="9788098at2"/>
<evidence type="ECO:0000313" key="6">
    <source>
        <dbReference type="Proteomes" id="UP000531216"/>
    </source>
</evidence>
<dbReference type="Pfam" id="PF00392">
    <property type="entry name" value="GntR"/>
    <property type="match status" value="1"/>
</dbReference>
<dbReference type="Gene3D" id="1.10.10.10">
    <property type="entry name" value="Winged helix-like DNA-binding domain superfamily/Winged helix DNA-binding domain"/>
    <property type="match status" value="2"/>
</dbReference>
<protein>
    <submittedName>
        <fullName evidence="5">DNA-binding GntR family transcriptional regulator</fullName>
    </submittedName>
</protein>
<evidence type="ECO:0000259" key="4">
    <source>
        <dbReference type="PROSITE" id="PS50949"/>
    </source>
</evidence>
<keyword evidence="6" id="KW-1185">Reference proteome</keyword>
<dbReference type="InterPro" id="IPR036390">
    <property type="entry name" value="WH_DNA-bd_sf"/>
</dbReference>
<keyword evidence="3" id="KW-0804">Transcription</keyword>
<evidence type="ECO:0000256" key="3">
    <source>
        <dbReference type="ARBA" id="ARBA00023163"/>
    </source>
</evidence>
<dbReference type="InterPro" id="IPR000524">
    <property type="entry name" value="Tscrpt_reg_HTH_GntR"/>
</dbReference>
<sequence>MARPSLSSQTTTRILSHICERGLPEGHHLPAQGLADALRVSRAPVSAALKQMAADGIVRLEPNRGYFLARDAADLAEVSQAAPPAVEPEDAFYAALVEGCLSGELPDKVSESELMRLYDVPRTRVVKTLNRVQNEGWAARRPGNGWEFLPRLMSRESYEEAYQFRAAIESQSLLLPTFRIDAAAFAKARAEQEEILAGGFERMSRAHLFELNSHFHEMLVGCGHNAFFVDALARVNRLRRLLEYRITTDRSRLPLQSKEHLLILDIVEAGDRPRASEFLRAHILGASAIKSPSVGA</sequence>
<name>A0A7W6C254_9HYPH</name>
<dbReference type="SUPFAM" id="SSF48008">
    <property type="entry name" value="GntR ligand-binding domain-like"/>
    <property type="match status" value="1"/>
</dbReference>
<keyword evidence="1" id="KW-0805">Transcription regulation</keyword>
<proteinExistence type="predicted"/>
<dbReference type="PROSITE" id="PS50949">
    <property type="entry name" value="HTH_GNTR"/>
    <property type="match status" value="1"/>
</dbReference>
<organism evidence="5 6">
    <name type="scientific">Aureimonas phyllosphaerae</name>
    <dbReference type="NCBI Taxonomy" id="1166078"/>
    <lineage>
        <taxon>Bacteria</taxon>
        <taxon>Pseudomonadati</taxon>
        <taxon>Pseudomonadota</taxon>
        <taxon>Alphaproteobacteria</taxon>
        <taxon>Hyphomicrobiales</taxon>
        <taxon>Aurantimonadaceae</taxon>
        <taxon>Aureimonas</taxon>
    </lineage>
</organism>
<gene>
    <name evidence="5" type="ORF">GGR05_004297</name>
</gene>
<dbReference type="InterPro" id="IPR036388">
    <property type="entry name" value="WH-like_DNA-bd_sf"/>
</dbReference>
<accession>A0A7W6C254</accession>
<dbReference type="Proteomes" id="UP000531216">
    <property type="component" value="Unassembled WGS sequence"/>
</dbReference>